<dbReference type="Proteomes" id="UP000028712">
    <property type="component" value="Unassembled WGS sequence"/>
</dbReference>
<dbReference type="Proteomes" id="UP000198424">
    <property type="component" value="Unassembled WGS sequence"/>
</dbReference>
<keyword evidence="4" id="KW-1185">Reference proteome</keyword>
<comment type="caution">
    <text evidence="1">The sequence shown here is derived from an EMBL/GenBank/DDBJ whole genome shotgun (WGS) entry which is preliminary data.</text>
</comment>
<reference evidence="2 4" key="2">
    <citation type="submission" date="2016-11" db="EMBL/GenBank/DDBJ databases">
        <title>Whole genomes of Flavobacteriaceae.</title>
        <authorList>
            <person name="Stine C."/>
            <person name="Li C."/>
            <person name="Tadesse D."/>
        </authorList>
    </citation>
    <scope>NUCLEOTIDE SEQUENCE [LARGE SCALE GENOMIC DNA]</scope>
    <source>
        <strain evidence="2 4">ATCC 29551</strain>
    </source>
</reference>
<evidence type="ECO:0000313" key="1">
    <source>
        <dbReference type="EMBL" id="KFF11213.1"/>
    </source>
</evidence>
<name>A0A086A3E9_FLAHY</name>
<dbReference type="STRING" id="991.IW20_19950"/>
<gene>
    <name evidence="2" type="ORF">B0A62_03190</name>
    <name evidence="1" type="ORF">IW20_19950</name>
</gene>
<dbReference type="EMBL" id="MUGY01000002">
    <property type="protein sequence ID" value="OXA97876.1"/>
    <property type="molecule type" value="Genomic_DNA"/>
</dbReference>
<dbReference type="AlphaFoldDB" id="A0A086A3E9"/>
<evidence type="ECO:0000313" key="2">
    <source>
        <dbReference type="EMBL" id="OXA97876.1"/>
    </source>
</evidence>
<organism evidence="1 3">
    <name type="scientific">Flavobacterium hydatis</name>
    <name type="common">Cytophaga aquatilis</name>
    <dbReference type="NCBI Taxonomy" id="991"/>
    <lineage>
        <taxon>Bacteria</taxon>
        <taxon>Pseudomonadati</taxon>
        <taxon>Bacteroidota</taxon>
        <taxon>Flavobacteriia</taxon>
        <taxon>Flavobacteriales</taxon>
        <taxon>Flavobacteriaceae</taxon>
        <taxon>Flavobacterium</taxon>
    </lineage>
</organism>
<sequence>MAIEKNQTYKTTTGSLLKVKTVRRSGMHTLELVDEKGNPFPERRNTAGFIIKKSERICSEETIKSYKKVNN</sequence>
<accession>A0A086A3E9</accession>
<dbReference type="OrthoDB" id="1375960at2"/>
<proteinExistence type="predicted"/>
<dbReference type="EMBL" id="JPRM01000036">
    <property type="protein sequence ID" value="KFF11213.1"/>
    <property type="molecule type" value="Genomic_DNA"/>
</dbReference>
<evidence type="ECO:0000313" key="3">
    <source>
        <dbReference type="Proteomes" id="UP000028712"/>
    </source>
</evidence>
<dbReference type="eggNOG" id="ENOG5032HQ1">
    <property type="taxonomic scope" value="Bacteria"/>
</dbReference>
<reference evidence="1 3" key="1">
    <citation type="submission" date="2014-07" db="EMBL/GenBank/DDBJ databases">
        <title>Genome of Flavobacterium hydatis DSM 2063.</title>
        <authorList>
            <person name="Pipes S.E."/>
            <person name="Stropko S.J."/>
            <person name="Newman J.D."/>
        </authorList>
    </citation>
    <scope>NUCLEOTIDE SEQUENCE [LARGE SCALE GENOMIC DNA]</scope>
    <source>
        <strain evidence="1 3">DSM 2063</strain>
    </source>
</reference>
<evidence type="ECO:0000313" key="4">
    <source>
        <dbReference type="Proteomes" id="UP000198424"/>
    </source>
</evidence>
<protein>
    <submittedName>
        <fullName evidence="1">Uncharacterized protein</fullName>
    </submittedName>
</protein>
<dbReference type="RefSeq" id="WP_035626278.1">
    <property type="nucleotide sequence ID" value="NZ_JBEWQG010000046.1"/>
</dbReference>